<comment type="caution">
    <text evidence="1">The sequence shown here is derived from an EMBL/GenBank/DDBJ whole genome shotgun (WGS) entry which is preliminary data.</text>
</comment>
<dbReference type="InterPro" id="IPR013785">
    <property type="entry name" value="Aldolase_TIM"/>
</dbReference>
<dbReference type="InterPro" id="IPR058240">
    <property type="entry name" value="rSAM_sf"/>
</dbReference>
<organism evidence="1">
    <name type="scientific">marine sediment metagenome</name>
    <dbReference type="NCBI Taxonomy" id="412755"/>
    <lineage>
        <taxon>unclassified sequences</taxon>
        <taxon>metagenomes</taxon>
        <taxon>ecological metagenomes</taxon>
    </lineage>
</organism>
<evidence type="ECO:0000313" key="1">
    <source>
        <dbReference type="EMBL" id="GAH98752.1"/>
    </source>
</evidence>
<dbReference type="Gene3D" id="3.20.20.70">
    <property type="entry name" value="Aldolase class I"/>
    <property type="match status" value="1"/>
</dbReference>
<gene>
    <name evidence="1" type="ORF">S03H2_69603</name>
</gene>
<name>X1JX82_9ZZZZ</name>
<sequence length="42" mass="4550">MISYAAAKKIGTRLHTNATLLDGKLSHDIILAGLDMISFSFD</sequence>
<proteinExistence type="predicted"/>
<dbReference type="SUPFAM" id="SSF102114">
    <property type="entry name" value="Radical SAM enzymes"/>
    <property type="match status" value="1"/>
</dbReference>
<dbReference type="AlphaFoldDB" id="X1JX82"/>
<dbReference type="EMBL" id="BARU01046032">
    <property type="protein sequence ID" value="GAH98752.1"/>
    <property type="molecule type" value="Genomic_DNA"/>
</dbReference>
<feature type="non-terminal residue" evidence="1">
    <location>
        <position position="42"/>
    </location>
</feature>
<accession>X1JX82</accession>
<protein>
    <submittedName>
        <fullName evidence="1">Uncharacterized protein</fullName>
    </submittedName>
</protein>
<reference evidence="1" key="1">
    <citation type="journal article" date="2014" name="Front. Microbiol.">
        <title>High frequency of phylogenetically diverse reductive dehalogenase-homologous genes in deep subseafloor sedimentary metagenomes.</title>
        <authorList>
            <person name="Kawai M."/>
            <person name="Futagami T."/>
            <person name="Toyoda A."/>
            <person name="Takaki Y."/>
            <person name="Nishi S."/>
            <person name="Hori S."/>
            <person name="Arai W."/>
            <person name="Tsubouchi T."/>
            <person name="Morono Y."/>
            <person name="Uchiyama I."/>
            <person name="Ito T."/>
            <person name="Fujiyama A."/>
            <person name="Inagaki F."/>
            <person name="Takami H."/>
        </authorList>
    </citation>
    <scope>NUCLEOTIDE SEQUENCE</scope>
    <source>
        <strain evidence="1">Expedition CK06-06</strain>
    </source>
</reference>